<keyword evidence="2" id="KW-1015">Disulfide bond</keyword>
<dbReference type="InterPro" id="IPR006558">
    <property type="entry name" value="LamG-like"/>
</dbReference>
<feature type="domain" description="LamG-like jellyroll fold" evidence="4">
    <location>
        <begin position="1130"/>
        <end position="1272"/>
    </location>
</feature>
<evidence type="ECO:0000256" key="2">
    <source>
        <dbReference type="ARBA" id="ARBA00023157"/>
    </source>
</evidence>
<proteinExistence type="predicted"/>
<evidence type="ECO:0000256" key="3">
    <source>
        <dbReference type="SAM" id="MobiDB-lite"/>
    </source>
</evidence>
<sequence length="1894" mass="203391">MRAAVAQGSPVEVAAHATENTRVLANPTGTFSLEQSVVPTRVRQDGKWVPADTALARRSDGSIGPKATTGEVAFSAGGEGPLVRLANPGTEITLDWPGRLPEPKLDGDSATYPEVRPGVDLRVRATVRGFAHELVVKTREAAADPALSEVAFEVRAKGVRLTADEAGNLQGHNESGALVYQAPSPEMWDSSDTAHRARVGVRIDSDRLTLLPDRRLLADPATRFPVVIDPDMSYITPERAGWTLARHSHKDQRNWNLEPRDQDERVKGVVRVGRETDRDGTYRDRSFFMFHLDPNVLRGARIEGGTTSFQVFQTWKELNTCDAGAVDPVLLYLAGDMGPESSWNNQPPLLGEPLSAIRTTPKLGQSCGPDWVKFGIGGMIQKVADEGWGGINLGMRASDETSYKGWKRFHSKAQDGYRYYPRLHIEFNRPPHAPQWANTDPELRACRWCDGQRWTGQEWINLNTQVNDPDGGQLRTIWDIATPEHQWRDQWLGANSVYSTALDLRGLHGRTVNWRVRGNDGEKDGPGLDGPSFVVDRERPDKPPTVSGVLYQEDNAWHGGVDVPDTFTFTANGVGDIDHFVYGFSDPPTTPVDADALGGKAVARIAPPRDGPVDLYVQSVDRAGLRGPAKVYHFYVRPGGGPASQWAMEGNAKDDSPLGGRHGTPHGPVSWAPGALGASAQLNGVDAAISAPQTVNTAASFTVSAWVKPDRVGTEDRTVLSQDGDRVGGFLLQLRKDGRWQLLAPGGDADEGDPAHRAVAVAGGTAKAGEWAHLAAVVDHEEQRIHLYVNGSAAASVAYTGRWNATGALQIGRGKWKGAHTGYWAGGVDEVRVHDRVLSPASIQALVSRDNVQLGHWKFDEDNGSTARNAVDSGQIGELVNGATFQPGGGAIGGAVKLDGVDDFVRTHTSVVDNDRSFAVSAWVKLDRLAAAGDAATVVGQDGEANSGFVLQQRGTSWTFGMLNAAGTEWVGYASSAGDTARAGAWTHLVGVYDHTAKKLRLHVNGQQVGTGDVREGWKPTGALVVGRAVIGGRASDHLAGVVDELRVYSRTLVEEEVRGIVSRDDVASASWQLDGNTEDASGRGRHATAVGVPGWTAGQGDLADPRRLAVHLDGVDDHVRAPVPMDTSTSFSVSAWVKLTEKPDHWASAMSANGKVASAFNLGYTGRALDRWVFALHGSDAEQPSSVVRLESAQAVQSNVWTHLAGVYDAHAGQARLYVNGVQVAAGAFRGGFAATEEFDIGRARWRTSWLDHLPGVVDNVKTYSRALFEDEARLLAGRDLSLVHNLRLDEPNGTAAADSTGARPGTLGGGASFTSGRTGNAVTLDGTTGHVSTKGVDLGTDNSFTVAAWVNLKNKDGQVTAVSMDGARTAKFRLGHVVDGAERPLGAWVFEMPESDEENAPITKAALSTLKTELNTWVHLVGVYEKQTKKLWLHVNGDRIGDGTLNTPWQAGGGLQLGRAKSGSGYEQYWPGGVDDVRLYTSSLDRQRVAALYDSYADLNAKPVPKAVPADGTTVRDERGAVFKFVGGAPIWLSDCVVDCGTPSHIPNWRIDQLDSMNPVPADGATMIDERHRIYKFVGGAPIQLSDCGAGCGTPVRVNDRSVDELNHMNAVPRTGATAKDQRNRVYGFVGGAPIRVDDCGAPCGTPVPLTDVSVDTRNHMNHKPVGGTLLRAPDAVVGRPTSVWVVANGARVKFDSGEELTGAGYRWEDVQNVQEKVLLALPTALPERTLLRAPASATPQAVWAVVQGSRVKFATSEEFTAAGYRWEDVVNLPPRVVETLSTRIPDGSLLRAQDGPSPQAVFLVAGGARLWVASAAEFEELGRSPEEVVVIPQRVLGPMPTAMAEGTLVRSAESNQVWRIEGGKRWAITEWGDPVRLIPKRVLDGYPIATV</sequence>
<dbReference type="SUPFAM" id="SSF49899">
    <property type="entry name" value="Concanavalin A-like lectins/glucanases"/>
    <property type="match status" value="4"/>
</dbReference>
<feature type="compositionally biased region" description="Basic and acidic residues" evidence="3">
    <location>
        <begin position="517"/>
        <end position="526"/>
    </location>
</feature>
<name>A0ABS5AME6_9PSEU</name>
<organism evidence="5 6">
    <name type="scientific">Crossiella equi</name>
    <dbReference type="NCBI Taxonomy" id="130796"/>
    <lineage>
        <taxon>Bacteria</taxon>
        <taxon>Bacillati</taxon>
        <taxon>Actinomycetota</taxon>
        <taxon>Actinomycetes</taxon>
        <taxon>Pseudonocardiales</taxon>
        <taxon>Pseudonocardiaceae</taxon>
        <taxon>Crossiella</taxon>
    </lineage>
</organism>
<feature type="domain" description="LamG-like jellyroll fold" evidence="4">
    <location>
        <begin position="699"/>
        <end position="841"/>
    </location>
</feature>
<evidence type="ECO:0000259" key="4">
    <source>
        <dbReference type="SMART" id="SM00560"/>
    </source>
</evidence>
<comment type="caution">
    <text evidence="5">The sequence shown here is derived from an EMBL/GenBank/DDBJ whole genome shotgun (WGS) entry which is preliminary data.</text>
</comment>
<dbReference type="Proteomes" id="UP001519363">
    <property type="component" value="Unassembled WGS sequence"/>
</dbReference>
<dbReference type="RefSeq" id="WP_158103519.1">
    <property type="nucleotide sequence ID" value="NZ_JAGIOO010000001.1"/>
</dbReference>
<dbReference type="EMBL" id="JAGIOO010000001">
    <property type="protein sequence ID" value="MBP2477736.1"/>
    <property type="molecule type" value="Genomic_DNA"/>
</dbReference>
<protein>
    <recommendedName>
        <fullName evidence="4">LamG-like jellyroll fold domain-containing protein</fullName>
    </recommendedName>
</protein>
<dbReference type="Gene3D" id="2.60.120.200">
    <property type="match status" value="4"/>
</dbReference>
<feature type="domain" description="LamG-like jellyroll fold" evidence="4">
    <location>
        <begin position="1344"/>
        <end position="1489"/>
    </location>
</feature>
<keyword evidence="6" id="KW-1185">Reference proteome</keyword>
<evidence type="ECO:0000256" key="1">
    <source>
        <dbReference type="ARBA" id="ARBA00022729"/>
    </source>
</evidence>
<feature type="domain" description="LamG-like jellyroll fold" evidence="4">
    <location>
        <begin position="916"/>
        <end position="1056"/>
    </location>
</feature>
<accession>A0ABS5AME6</accession>
<dbReference type="PANTHER" id="PTHR46943">
    <property type="entry name" value="PENTRAXIN-RELATED PROTEIN PTX3"/>
    <property type="match status" value="1"/>
</dbReference>
<evidence type="ECO:0000313" key="5">
    <source>
        <dbReference type="EMBL" id="MBP2477736.1"/>
    </source>
</evidence>
<dbReference type="InterPro" id="IPR042837">
    <property type="entry name" value="PTX3"/>
</dbReference>
<reference evidence="5 6" key="1">
    <citation type="submission" date="2021-03" db="EMBL/GenBank/DDBJ databases">
        <title>Sequencing the genomes of 1000 actinobacteria strains.</title>
        <authorList>
            <person name="Klenk H.-P."/>
        </authorList>
    </citation>
    <scope>NUCLEOTIDE SEQUENCE [LARGE SCALE GENOMIC DNA]</scope>
    <source>
        <strain evidence="5 6">DSM 44580</strain>
    </source>
</reference>
<dbReference type="InterPro" id="IPR013320">
    <property type="entry name" value="ConA-like_dom_sf"/>
</dbReference>
<dbReference type="PANTHER" id="PTHR46943:SF1">
    <property type="entry name" value="PENTRAXIN-RELATED PROTEIN PTX3"/>
    <property type="match status" value="1"/>
</dbReference>
<gene>
    <name evidence="5" type="ORF">JOF53_006608</name>
</gene>
<feature type="region of interest" description="Disordered" evidence="3">
    <location>
        <begin position="517"/>
        <end position="541"/>
    </location>
</feature>
<feature type="region of interest" description="Disordered" evidence="3">
    <location>
        <begin position="645"/>
        <end position="664"/>
    </location>
</feature>
<evidence type="ECO:0000313" key="6">
    <source>
        <dbReference type="Proteomes" id="UP001519363"/>
    </source>
</evidence>
<dbReference type="SMART" id="SM00560">
    <property type="entry name" value="LamGL"/>
    <property type="match status" value="4"/>
</dbReference>
<feature type="region of interest" description="Disordered" evidence="3">
    <location>
        <begin position="1294"/>
        <end position="1316"/>
    </location>
</feature>
<dbReference type="Pfam" id="PF13385">
    <property type="entry name" value="Laminin_G_3"/>
    <property type="match status" value="4"/>
</dbReference>
<keyword evidence="1" id="KW-0732">Signal</keyword>